<dbReference type="EMBL" id="KN824328">
    <property type="protein sequence ID" value="KIM24094.1"/>
    <property type="molecule type" value="Genomic_DNA"/>
</dbReference>
<evidence type="ECO:0000256" key="1">
    <source>
        <dbReference type="SAM" id="MobiDB-lite"/>
    </source>
</evidence>
<gene>
    <name evidence="2" type="ORF">M408DRAFT_27376</name>
</gene>
<protein>
    <submittedName>
        <fullName evidence="2">Uncharacterized protein</fullName>
    </submittedName>
</protein>
<feature type="region of interest" description="Disordered" evidence="1">
    <location>
        <begin position="48"/>
        <end position="88"/>
    </location>
</feature>
<dbReference type="AlphaFoldDB" id="A0A0C3AVV4"/>
<dbReference type="Proteomes" id="UP000054097">
    <property type="component" value="Unassembled WGS sequence"/>
</dbReference>
<accession>A0A0C3AVV4</accession>
<sequence>MSSIARTPVTIVARASCSKVVKRTVCTSTARSSVSHLFNEPAQPRFSTTNRASAVHSLGREQAQPLTNSKGDGAGFSTVAGDSSSSSNRAGVWCVAGAAGGTQRSFGDVPMGAFAVCETFSEPWRRSL</sequence>
<reference evidence="2 3" key="1">
    <citation type="submission" date="2014-04" db="EMBL/GenBank/DDBJ databases">
        <authorList>
            <consortium name="DOE Joint Genome Institute"/>
            <person name="Kuo A."/>
            <person name="Zuccaro A."/>
            <person name="Kohler A."/>
            <person name="Nagy L.G."/>
            <person name="Floudas D."/>
            <person name="Copeland A."/>
            <person name="Barry K.W."/>
            <person name="Cichocki N."/>
            <person name="Veneault-Fourrey C."/>
            <person name="LaButti K."/>
            <person name="Lindquist E.A."/>
            <person name="Lipzen A."/>
            <person name="Lundell T."/>
            <person name="Morin E."/>
            <person name="Murat C."/>
            <person name="Sun H."/>
            <person name="Tunlid A."/>
            <person name="Henrissat B."/>
            <person name="Grigoriev I.V."/>
            <person name="Hibbett D.S."/>
            <person name="Martin F."/>
            <person name="Nordberg H.P."/>
            <person name="Cantor M.N."/>
            <person name="Hua S.X."/>
        </authorList>
    </citation>
    <scope>NUCLEOTIDE SEQUENCE [LARGE SCALE GENOMIC DNA]</scope>
    <source>
        <strain evidence="2 3">MAFF 305830</strain>
    </source>
</reference>
<reference evidence="3" key="2">
    <citation type="submission" date="2015-01" db="EMBL/GenBank/DDBJ databases">
        <title>Evolutionary Origins and Diversification of the Mycorrhizal Mutualists.</title>
        <authorList>
            <consortium name="DOE Joint Genome Institute"/>
            <consortium name="Mycorrhizal Genomics Consortium"/>
            <person name="Kohler A."/>
            <person name="Kuo A."/>
            <person name="Nagy L.G."/>
            <person name="Floudas D."/>
            <person name="Copeland A."/>
            <person name="Barry K.W."/>
            <person name="Cichocki N."/>
            <person name="Veneault-Fourrey C."/>
            <person name="LaButti K."/>
            <person name="Lindquist E.A."/>
            <person name="Lipzen A."/>
            <person name="Lundell T."/>
            <person name="Morin E."/>
            <person name="Murat C."/>
            <person name="Riley R."/>
            <person name="Ohm R."/>
            <person name="Sun H."/>
            <person name="Tunlid A."/>
            <person name="Henrissat B."/>
            <person name="Grigoriev I.V."/>
            <person name="Hibbett D.S."/>
            <person name="Martin F."/>
        </authorList>
    </citation>
    <scope>NUCLEOTIDE SEQUENCE [LARGE SCALE GENOMIC DNA]</scope>
    <source>
        <strain evidence="3">MAFF 305830</strain>
    </source>
</reference>
<proteinExistence type="predicted"/>
<name>A0A0C3AVV4_SERVB</name>
<evidence type="ECO:0000313" key="2">
    <source>
        <dbReference type="EMBL" id="KIM24094.1"/>
    </source>
</evidence>
<keyword evidence="3" id="KW-1185">Reference proteome</keyword>
<dbReference type="HOGENOM" id="CLU_1960928_0_0_1"/>
<evidence type="ECO:0000313" key="3">
    <source>
        <dbReference type="Proteomes" id="UP000054097"/>
    </source>
</evidence>
<organism evidence="2 3">
    <name type="scientific">Serendipita vermifera MAFF 305830</name>
    <dbReference type="NCBI Taxonomy" id="933852"/>
    <lineage>
        <taxon>Eukaryota</taxon>
        <taxon>Fungi</taxon>
        <taxon>Dikarya</taxon>
        <taxon>Basidiomycota</taxon>
        <taxon>Agaricomycotina</taxon>
        <taxon>Agaricomycetes</taxon>
        <taxon>Sebacinales</taxon>
        <taxon>Serendipitaceae</taxon>
        <taxon>Serendipita</taxon>
    </lineage>
</organism>